<feature type="compositionally biased region" description="Basic and acidic residues" evidence="3">
    <location>
        <begin position="1"/>
        <end position="13"/>
    </location>
</feature>
<dbReference type="Gene3D" id="1.10.555.10">
    <property type="entry name" value="Rho GTPase activation protein"/>
    <property type="match status" value="1"/>
</dbReference>
<name>A0A9P8LHK5_9PEZI</name>
<dbReference type="Pfam" id="PF00618">
    <property type="entry name" value="RasGEF_N"/>
    <property type="match status" value="1"/>
</dbReference>
<accession>A0A9P8LHK5</accession>
<dbReference type="CDD" id="cd06224">
    <property type="entry name" value="REM"/>
    <property type="match status" value="1"/>
</dbReference>
<dbReference type="PANTHER" id="PTHR23176">
    <property type="entry name" value="RHO/RAC/CDC GTPASE-ACTIVATING PROTEIN"/>
    <property type="match status" value="1"/>
</dbReference>
<feature type="domain" description="Ras-GEF" evidence="4">
    <location>
        <begin position="413"/>
        <end position="682"/>
    </location>
</feature>
<evidence type="ECO:0000259" key="6">
    <source>
        <dbReference type="PROSITE" id="PS50238"/>
    </source>
</evidence>
<dbReference type="Gene3D" id="1.10.840.10">
    <property type="entry name" value="Ras guanine-nucleotide exchange factors catalytic domain"/>
    <property type="match status" value="1"/>
</dbReference>
<feature type="region of interest" description="Disordered" evidence="3">
    <location>
        <begin position="1817"/>
        <end position="1844"/>
    </location>
</feature>
<gene>
    <name evidence="7" type="ORF">GP486_000973</name>
</gene>
<evidence type="ECO:0000256" key="2">
    <source>
        <dbReference type="PROSITE-ProRule" id="PRU00168"/>
    </source>
</evidence>
<evidence type="ECO:0000259" key="4">
    <source>
        <dbReference type="PROSITE" id="PS50009"/>
    </source>
</evidence>
<dbReference type="SUPFAM" id="SSF48350">
    <property type="entry name" value="GTPase activation domain, GAP"/>
    <property type="match status" value="1"/>
</dbReference>
<dbReference type="GO" id="GO:0005096">
    <property type="term" value="F:GTPase activator activity"/>
    <property type="evidence" value="ECO:0007669"/>
    <property type="project" value="UniProtKB-KW"/>
</dbReference>
<evidence type="ECO:0000313" key="7">
    <source>
        <dbReference type="EMBL" id="KAH0565641.1"/>
    </source>
</evidence>
<dbReference type="SMART" id="SM00324">
    <property type="entry name" value="RhoGAP"/>
    <property type="match status" value="1"/>
</dbReference>
<dbReference type="InterPro" id="IPR000198">
    <property type="entry name" value="RhoGAP_dom"/>
</dbReference>
<dbReference type="InterPro" id="IPR036964">
    <property type="entry name" value="RASGEF_cat_dom_sf"/>
</dbReference>
<feature type="compositionally biased region" description="Basic and acidic residues" evidence="3">
    <location>
        <begin position="56"/>
        <end position="69"/>
    </location>
</feature>
<feature type="domain" description="Rho-GAP" evidence="6">
    <location>
        <begin position="1588"/>
        <end position="1775"/>
    </location>
</feature>
<feature type="domain" description="N-terminal Ras-GEF" evidence="5">
    <location>
        <begin position="892"/>
        <end position="1058"/>
    </location>
</feature>
<protein>
    <submittedName>
        <fullName evidence="7">Uncharacterized protein</fullName>
    </submittedName>
</protein>
<dbReference type="GO" id="GO:0007264">
    <property type="term" value="P:small GTPase-mediated signal transduction"/>
    <property type="evidence" value="ECO:0007669"/>
    <property type="project" value="InterPro"/>
</dbReference>
<dbReference type="Pfam" id="PF00620">
    <property type="entry name" value="RhoGAP"/>
    <property type="match status" value="1"/>
</dbReference>
<organism evidence="7 8">
    <name type="scientific">Trichoglossum hirsutum</name>
    <dbReference type="NCBI Taxonomy" id="265104"/>
    <lineage>
        <taxon>Eukaryota</taxon>
        <taxon>Fungi</taxon>
        <taxon>Dikarya</taxon>
        <taxon>Ascomycota</taxon>
        <taxon>Pezizomycotina</taxon>
        <taxon>Geoglossomycetes</taxon>
        <taxon>Geoglossales</taxon>
        <taxon>Geoglossaceae</taxon>
        <taxon>Trichoglossum</taxon>
    </lineage>
</organism>
<dbReference type="InterPro" id="IPR001895">
    <property type="entry name" value="RASGEF_cat_dom"/>
</dbReference>
<evidence type="ECO:0000256" key="3">
    <source>
        <dbReference type="SAM" id="MobiDB-lite"/>
    </source>
</evidence>
<dbReference type="InterPro" id="IPR008936">
    <property type="entry name" value="Rho_GTPase_activation_prot"/>
</dbReference>
<dbReference type="CDD" id="cd00159">
    <property type="entry name" value="RhoGAP"/>
    <property type="match status" value="1"/>
</dbReference>
<keyword evidence="8" id="KW-1185">Reference proteome</keyword>
<dbReference type="SUPFAM" id="SSF48366">
    <property type="entry name" value="Ras GEF"/>
    <property type="match status" value="2"/>
</dbReference>
<dbReference type="GO" id="GO:0005938">
    <property type="term" value="C:cell cortex"/>
    <property type="evidence" value="ECO:0007669"/>
    <property type="project" value="UniProtKB-ARBA"/>
</dbReference>
<keyword evidence="1" id="KW-0343">GTPase activation</keyword>
<dbReference type="PROSITE" id="PS50238">
    <property type="entry name" value="RHOGAP"/>
    <property type="match status" value="1"/>
</dbReference>
<evidence type="ECO:0000256" key="1">
    <source>
        <dbReference type="ARBA" id="ARBA00022468"/>
    </source>
</evidence>
<dbReference type="PROSITE" id="PS50009">
    <property type="entry name" value="RASGEF_CAT"/>
    <property type="match status" value="1"/>
</dbReference>
<feature type="region of interest" description="Disordered" evidence="3">
    <location>
        <begin position="751"/>
        <end position="787"/>
    </location>
</feature>
<dbReference type="EMBL" id="JAGHQM010000074">
    <property type="protein sequence ID" value="KAH0565641.1"/>
    <property type="molecule type" value="Genomic_DNA"/>
</dbReference>
<dbReference type="InterPro" id="IPR000651">
    <property type="entry name" value="Ras-like_Gua-exchang_fac_N"/>
</dbReference>
<keyword evidence="2" id="KW-0344">Guanine-nucleotide releasing factor</keyword>
<dbReference type="Gene3D" id="1.20.870.10">
    <property type="entry name" value="Son of sevenless (SoS) protein Chain: S domain 1"/>
    <property type="match status" value="1"/>
</dbReference>
<feature type="compositionally biased region" description="Low complexity" evidence="3">
    <location>
        <begin position="119"/>
        <end position="130"/>
    </location>
</feature>
<reference evidence="7" key="1">
    <citation type="submission" date="2021-03" db="EMBL/GenBank/DDBJ databases">
        <title>Comparative genomics and phylogenomic investigation of the class Geoglossomycetes provide insights into ecological specialization and systematics.</title>
        <authorList>
            <person name="Melie T."/>
            <person name="Pirro S."/>
            <person name="Miller A.N."/>
            <person name="Quandt A."/>
        </authorList>
    </citation>
    <scope>NUCLEOTIDE SEQUENCE</scope>
    <source>
        <strain evidence="7">CAQ_001_2017</strain>
    </source>
</reference>
<feature type="region of interest" description="Disordered" evidence="3">
    <location>
        <begin position="113"/>
        <end position="136"/>
    </location>
</feature>
<proteinExistence type="predicted"/>
<evidence type="ECO:0000313" key="8">
    <source>
        <dbReference type="Proteomes" id="UP000750711"/>
    </source>
</evidence>
<dbReference type="Proteomes" id="UP000750711">
    <property type="component" value="Unassembled WGS sequence"/>
</dbReference>
<dbReference type="PROSITE" id="PS50212">
    <property type="entry name" value="RASGEF_NTER"/>
    <property type="match status" value="1"/>
</dbReference>
<dbReference type="InterPro" id="IPR050729">
    <property type="entry name" value="Rho-GAP"/>
</dbReference>
<sequence>MDPPPRQDDEQRFSGKGGAMPRSITTSFLKPFGKERDRGVLKSPTLPTSPIYPRPKTRDGRHQNSRDLANESSEPWDIPQSSQKNKQKFMGTGFASSSYKALSVSVRDLSTHMFGHGTSPPSRSAHPSSPMVYGSSEGNPVVKMTAPNSISSEIGSTSTTSLPVVADEGSDDGMASEELPAGWVNLAHVSIKKGMPAEIPLSLRYIYIMHDQLHILKPPPSVQISSFDIAATPNALTRPSTAPASANFGGDGSALSHKTADRHPDLTLSEKGQAVIGGTTEALCHEILFSRDSEFVKNATLTIPTWVAPNTAISTLTDMVAIADRSRRVAEVIRLLLAHEAGLFLEANFLNAVKLLVEKGVTRQNQRLAQDLRAEIKSCVAGLRSALAPFVETLSSDSPATLSLSLDEFEMLDAGRFADQIHLFHLTFLDVWSPERDISLLFQSPCAPSPTYVNPLVFTVSRIHFLTERALSHILIAESRSLPPEQRAEIWNMWFRVGEELRIRGDMAGWLAVAMALLSPPVLRLKEMWKFINAQYQNKWLMPWIEVMETLYRRKLHFVDKSSSEAKSMILVPNGTGTTMPVADVVPYYGDLCHEMGEVDAGRGHQLNVKPYFSGLKALRMGLDRWKDAYKKPYSTWSLRSVSYKTDQELQEMLHSLNLKNHNPPSLENAEFFRLSLGCEPCYTGQYIEHIYHQRLPIEIGTHMPLVMVQVMPSYSLFSHEDAMIKSNKHRPPTGGHGSTRQDAIAQSSLRTKFEPENGYLTSDKAGSKSLRRSRSFPPSGSGAITGHQDLDWMAQLQASELKSGDSDLLQALRDVTGLGERTYTTKDDDLCLKTLPEEAHSRSMSVIDVDSKRLSQSHLDQACDRPNNSSENGESRVFNAGNLGVSGGSIISVVAKGATVERLLDVLVLGVESFSTRMARSGLRGKILSMDMEVYRRTFFATFRSFISPIVLLEFLKKRLLGAKWLAFRSEEGSEDFPDWTGGKTDPEDFWSVDWALVAKIHHGILRALLHWIDEWFDDFNADASMRELFSSFILLGRREIQDEWHESRDEAWHRDTLKEAAEIRRTFGELELLFKQRCFSPPQDHFPDLKTNRNKPLLPMTRNLDTLAKFLAETNAMITYYYRRVSINDWMLAFELLEVQSTDPLGFYPTKLAVAQNEEDGLIQDISFLFANLRRPGTNQSVFDAFPAAIKDLFRFHTNLKYWFLTQITAVWLNLEQRSRTIAQVLRCLGICRKAMSRWDLYDSSRSSPGKTLPSFLATAISSAVVRPESRMFEYAWIEAASMVTGQRRPIHNLEELIPEIELDRKLDSFAPSVFWLFERMLEIVCYVPNMQVDNNRLINFDKRRFAYNLIDNITRVPNLQMYEMSTSSLPYSFPPKPEYDLKRLKGVANRENESLKGKLHKTFSELLHQEAEKIRRDSRQREAISRQLRETTKTIHRRQATAIKVDVPDAKGSMGRRLGANLIRTVGRPISMAFTSSWTPPHAQGRVVAVADLPASRSVPDWGRPLTSINLVQCNLVACPKDTRKQYIWYVQPKAKNTVYKIQSTDPVAMDGFLRVIEHLRRKPVTEGKELFVDPRRRPEPLFGIPLAVLCARDRKSIPIEIDRLLYEIEKRGLDVEGLYRLSGSLASIRALRSMYDAGEPINFDDDRWADINILTGLLKMWMRELPEPIIQEKELRAFQSAVANKNRPEDEVVEAFKIICLRMDRPNYNFLRAFYLHLQKVAKNASSNKMNVNNLALIFGMSFSKYDSSDQGQSQINSMLRLFISRADEIFTDLDEEETEAVITAARNAALPASTPASPSSAAVSPRDWLQLRDSPQKSPRRFMMRRFGGDGAGDDEYDDDDILEEEEDNGGYFMFEKN</sequence>
<dbReference type="PANTHER" id="PTHR23176:SF96">
    <property type="entry name" value="GTPASE-ACTIVATING PROTEIN BEM2_IPL2"/>
    <property type="match status" value="1"/>
</dbReference>
<comment type="caution">
    <text evidence="7">The sequence shown here is derived from an EMBL/GenBank/DDBJ whole genome shotgun (WGS) entry which is preliminary data.</text>
</comment>
<evidence type="ECO:0000259" key="5">
    <source>
        <dbReference type="PROSITE" id="PS50212"/>
    </source>
</evidence>
<feature type="region of interest" description="Disordered" evidence="3">
    <location>
        <begin position="1"/>
        <end position="87"/>
    </location>
</feature>
<feature type="compositionally biased region" description="Polar residues" evidence="3">
    <location>
        <begin position="70"/>
        <end position="84"/>
    </location>
</feature>
<dbReference type="GO" id="GO:0005085">
    <property type="term" value="F:guanyl-nucleotide exchange factor activity"/>
    <property type="evidence" value="ECO:0007669"/>
    <property type="project" value="UniProtKB-KW"/>
</dbReference>
<dbReference type="InterPro" id="IPR023578">
    <property type="entry name" value="Ras_GEF_dom_sf"/>
</dbReference>
<dbReference type="Pfam" id="PF00617">
    <property type="entry name" value="RasGEF"/>
    <property type="match status" value="1"/>
</dbReference>